<name>A0AC61R563_9FIRM</name>
<dbReference type="EMBL" id="SRYG01000022">
    <property type="protein sequence ID" value="TGY65154.1"/>
    <property type="molecule type" value="Genomic_DNA"/>
</dbReference>
<organism evidence="1 2">
    <name type="scientific">Dubosiella muris</name>
    <dbReference type="NCBI Taxonomy" id="3038133"/>
    <lineage>
        <taxon>Bacteria</taxon>
        <taxon>Bacillati</taxon>
        <taxon>Bacillota</taxon>
        <taxon>Erysipelotrichia</taxon>
        <taxon>Erysipelotrichales</taxon>
        <taxon>Erysipelotrichaceae</taxon>
        <taxon>Dubosiella</taxon>
    </lineage>
</organism>
<reference evidence="1" key="1">
    <citation type="submission" date="2019-04" db="EMBL/GenBank/DDBJ databases">
        <title>Microbes associate with the intestines of laboratory mice.</title>
        <authorList>
            <person name="Navarre W."/>
            <person name="Wong E."/>
            <person name="Huang K."/>
            <person name="Tropini C."/>
            <person name="Ng K."/>
            <person name="Yu B."/>
        </authorList>
    </citation>
    <scope>NUCLEOTIDE SEQUENCE</scope>
    <source>
        <strain evidence="1">NM09_H32</strain>
    </source>
</reference>
<comment type="caution">
    <text evidence="1">The sequence shown here is derived from an EMBL/GenBank/DDBJ whole genome shotgun (WGS) entry which is preliminary data.</text>
</comment>
<proteinExistence type="predicted"/>
<keyword evidence="1" id="KW-0547">Nucleotide-binding</keyword>
<protein>
    <submittedName>
        <fullName evidence="1">ABC transporter ATP-binding protein/permease</fullName>
    </submittedName>
</protein>
<evidence type="ECO:0000313" key="2">
    <source>
        <dbReference type="Proteomes" id="UP000308836"/>
    </source>
</evidence>
<keyword evidence="2" id="KW-1185">Reference proteome</keyword>
<dbReference type="Proteomes" id="UP000308836">
    <property type="component" value="Unassembled WGS sequence"/>
</dbReference>
<evidence type="ECO:0000313" key="1">
    <source>
        <dbReference type="EMBL" id="TGY65154.1"/>
    </source>
</evidence>
<keyword evidence="1" id="KW-0067">ATP-binding</keyword>
<sequence length="574" mass="63329">MIDKRLLQAFPDSMPGIRKNIFCQWIGLLANTALSGCIAWLIARTMAGAPVNVGATLLIMAGCIVVRLIMNQQATMASFSSSTVVKEQMRDKLFSKLVQIGPGYLNRWSTAEIVQLFGEGVDQLETYFGSYIPQFFYALLAPLTLFVVTLFLDWKAALVLLVCVPLIPASIIAVQKFAKKLLGKYWGQYTQLGDSFLENLQGLTTLKIYEADGLRHQEMNEEAEKFRKITMRVLTMQLNSISVMDLVAYGGAAAGILVALGAYQSGTITLFQTILIVLLSAEFFLPMRTLGSYFHIAMNGMAASAKMFAILDAPVSTRRQSDLSGLDTLALRDVDFAYEEDLTLQNIDLVIEKGKKTAIVGESGSGKSTIAKLLLGQIQAKKGTIEWNGTDLNDIQLASLYAHVSYLGHESTLFKGTVRDNLRMADPTHLDEALWRALQLAGIAKDLEEAQGLDTLVEEGGANFSGGQRQRIALARLLLKSGDLMILDEATSNVDVETEDRIMQVVRSLRDKTILCISHRLKNIVDADVIYVLQDGRLVQKGTHDELVQTEGRYATLWNTQQALERYSQGGQYA</sequence>
<accession>A0AC61R563</accession>
<gene>
    <name evidence="1" type="ORF">E5336_10185</name>
</gene>